<evidence type="ECO:0000256" key="3">
    <source>
        <dbReference type="ARBA" id="ARBA00022763"/>
    </source>
</evidence>
<evidence type="ECO:0000256" key="12">
    <source>
        <dbReference type="NCBIfam" id="TIGR00416"/>
    </source>
</evidence>
<dbReference type="InterPro" id="IPR004504">
    <property type="entry name" value="DNA_repair_RadA"/>
</dbReference>
<dbReference type="Pfam" id="PF13481">
    <property type="entry name" value="AAA_25"/>
    <property type="match status" value="1"/>
</dbReference>
<dbReference type="InterPro" id="IPR003593">
    <property type="entry name" value="AAA+_ATPase"/>
</dbReference>
<dbReference type="NCBIfam" id="TIGR00416">
    <property type="entry name" value="sms"/>
    <property type="match status" value="1"/>
</dbReference>
<sequence length="457" mass="47932">MAKPQKRYVCQSCGSVASKWQGQCADCKEWNTLVEDMGGVVTPFQAKHNLQSGGKAVSLVELDADIALPDRIQTGIAELDRALGGGLVEGSATLLGGDPGIGKSTLLLQACAIVAKTGHDVTYISGEEAADQIRLRARRLGLGDAPMKLAAATSVRDILTTLGADKPPALLIIDSIQTMHSDLIEGAPGTVSQVRASAQELIRFAKERGTAVVLVGHVTKDGAIAGPRVLEHMVDTVLSFEGERSHQYRILRAIKNRFGGTDEIGVFAMAEQGLEEVANPSSLFLTSRKEDVSGAVVFPALEGTRPVLVEIQALVVRLASGATPRRAVVGWDSGRLAMILAVLEARCGLSFATSEVYLNVAGGYRVVDPAADVAVAAALISALSEQPIAADTVAFGEISLSGEVRTVSHAGLRLREASKLGFSKALLPASVESRESGMALEGFSALRALVDHLLGRA</sequence>
<evidence type="ECO:0000256" key="7">
    <source>
        <dbReference type="ARBA" id="ARBA00022840"/>
    </source>
</evidence>
<comment type="function">
    <text evidence="11">Plays a role in repairing double-strand DNA breaks, probably involving stabilizing or processing branched DNA or blocked replication forks.</text>
</comment>
<feature type="binding site" evidence="11">
    <location>
        <begin position="97"/>
        <end position="104"/>
    </location>
    <ligand>
        <name>ATP</name>
        <dbReference type="ChEBI" id="CHEBI:30616"/>
    </ligand>
</feature>
<feature type="short sequence motif" description="RadA KNRFG motif" evidence="11">
    <location>
        <begin position="255"/>
        <end position="259"/>
    </location>
</feature>
<dbReference type="PANTHER" id="PTHR32472:SF10">
    <property type="entry name" value="DNA REPAIR PROTEIN RADA-LIKE PROTEIN"/>
    <property type="match status" value="1"/>
</dbReference>
<dbReference type="GO" id="GO:0005829">
    <property type="term" value="C:cytosol"/>
    <property type="evidence" value="ECO:0007669"/>
    <property type="project" value="TreeGrafter"/>
</dbReference>
<gene>
    <name evidence="11" type="primary">radA</name>
    <name evidence="15" type="ORF">DFR46_0943</name>
</gene>
<organism evidence="15 16">
    <name type="scientific">Parasphingopyxis lamellibrachiae</name>
    <dbReference type="NCBI Taxonomy" id="680125"/>
    <lineage>
        <taxon>Bacteria</taxon>
        <taxon>Pseudomonadati</taxon>
        <taxon>Pseudomonadota</taxon>
        <taxon>Alphaproteobacteria</taxon>
        <taxon>Sphingomonadales</taxon>
        <taxon>Sphingomonadaceae</taxon>
        <taxon>Parasphingopyxis</taxon>
    </lineage>
</organism>
<evidence type="ECO:0000256" key="1">
    <source>
        <dbReference type="ARBA" id="ARBA00022723"/>
    </source>
</evidence>
<evidence type="ECO:0000256" key="2">
    <source>
        <dbReference type="ARBA" id="ARBA00022741"/>
    </source>
</evidence>
<comment type="caution">
    <text evidence="15">The sequence shown here is derived from an EMBL/GenBank/DDBJ whole genome shotgun (WGS) entry which is preliminary data.</text>
</comment>
<dbReference type="FunFam" id="3.40.50.300:FF:000050">
    <property type="entry name" value="DNA repair protein RadA"/>
    <property type="match status" value="1"/>
</dbReference>
<dbReference type="RefSeq" id="WP_116235394.1">
    <property type="nucleotide sequence ID" value="NZ_QRDP01000004.1"/>
</dbReference>
<evidence type="ECO:0000256" key="4">
    <source>
        <dbReference type="ARBA" id="ARBA00022771"/>
    </source>
</evidence>
<keyword evidence="7 11" id="KW-0067">ATP-binding</keyword>
<dbReference type="InterPro" id="IPR020568">
    <property type="entry name" value="Ribosomal_Su5_D2-typ_SF"/>
</dbReference>
<dbReference type="PANTHER" id="PTHR32472">
    <property type="entry name" value="DNA REPAIR PROTEIN RADA"/>
    <property type="match status" value="1"/>
</dbReference>
<dbReference type="InterPro" id="IPR041166">
    <property type="entry name" value="Rubredoxin_2"/>
</dbReference>
<dbReference type="EMBL" id="QRDP01000004">
    <property type="protein sequence ID" value="RED15934.1"/>
    <property type="molecule type" value="Genomic_DNA"/>
</dbReference>
<evidence type="ECO:0000256" key="10">
    <source>
        <dbReference type="ARBA" id="ARBA00023204"/>
    </source>
</evidence>
<dbReference type="PROSITE" id="PS50162">
    <property type="entry name" value="RECA_2"/>
    <property type="match status" value="1"/>
</dbReference>
<dbReference type="InterPro" id="IPR027417">
    <property type="entry name" value="P-loop_NTPase"/>
</dbReference>
<keyword evidence="10 11" id="KW-0234">DNA repair</keyword>
<accession>A0A3D9FDN1</accession>
<dbReference type="HAMAP" id="MF_01498">
    <property type="entry name" value="RadA_bact"/>
    <property type="match status" value="1"/>
</dbReference>
<dbReference type="SUPFAM" id="SSF52540">
    <property type="entry name" value="P-loop containing nucleoside triphosphate hydrolases"/>
    <property type="match status" value="1"/>
</dbReference>
<keyword evidence="4 13" id="KW-0863">Zinc-finger</keyword>
<dbReference type="GO" id="GO:0140664">
    <property type="term" value="F:ATP-dependent DNA damage sensor activity"/>
    <property type="evidence" value="ECO:0007669"/>
    <property type="project" value="InterPro"/>
</dbReference>
<dbReference type="InterPro" id="IPR014721">
    <property type="entry name" value="Ribsml_uS5_D2-typ_fold_subgr"/>
</dbReference>
<protein>
    <recommendedName>
        <fullName evidence="11 12">DNA repair protein RadA</fullName>
    </recommendedName>
</protein>
<dbReference type="Pfam" id="PF18073">
    <property type="entry name" value="Zn_ribbon_LapB"/>
    <property type="match status" value="1"/>
</dbReference>
<evidence type="ECO:0000313" key="15">
    <source>
        <dbReference type="EMBL" id="RED15934.1"/>
    </source>
</evidence>
<keyword evidence="8 11" id="KW-0346">Stress response</keyword>
<evidence type="ECO:0000256" key="9">
    <source>
        <dbReference type="ARBA" id="ARBA00023125"/>
    </source>
</evidence>
<dbReference type="GO" id="GO:0003684">
    <property type="term" value="F:damaged DNA binding"/>
    <property type="evidence" value="ECO:0007669"/>
    <property type="project" value="InterPro"/>
</dbReference>
<evidence type="ECO:0000256" key="5">
    <source>
        <dbReference type="ARBA" id="ARBA00022801"/>
    </source>
</evidence>
<dbReference type="Gene3D" id="3.30.230.10">
    <property type="match status" value="1"/>
</dbReference>
<keyword evidence="9 11" id="KW-0238">DNA-binding</keyword>
<proteinExistence type="inferred from homology"/>
<reference evidence="15 16" key="1">
    <citation type="submission" date="2018-07" db="EMBL/GenBank/DDBJ databases">
        <title>Genomic Encyclopedia of Type Strains, Phase IV (KMG-IV): sequencing the most valuable type-strain genomes for metagenomic binning, comparative biology and taxonomic classification.</title>
        <authorList>
            <person name="Goeker M."/>
        </authorList>
    </citation>
    <scope>NUCLEOTIDE SEQUENCE [LARGE SCALE GENOMIC DNA]</scope>
    <source>
        <strain evidence="15 16">DSM 26725</strain>
    </source>
</reference>
<dbReference type="SMART" id="SM00382">
    <property type="entry name" value="AAA"/>
    <property type="match status" value="1"/>
</dbReference>
<feature type="domain" description="RecA family profile 1" evidence="14">
    <location>
        <begin position="68"/>
        <end position="218"/>
    </location>
</feature>
<dbReference type="OrthoDB" id="9803906at2"/>
<evidence type="ECO:0000259" key="14">
    <source>
        <dbReference type="PROSITE" id="PS50162"/>
    </source>
</evidence>
<feature type="region of interest" description="Lon-protease-like" evidence="11">
    <location>
        <begin position="355"/>
        <end position="457"/>
    </location>
</feature>
<evidence type="ECO:0000256" key="6">
    <source>
        <dbReference type="ARBA" id="ARBA00022833"/>
    </source>
</evidence>
<keyword evidence="1 11" id="KW-0479">Metal-binding</keyword>
<keyword evidence="5" id="KW-0378">Hydrolase</keyword>
<comment type="domain">
    <text evidence="11">The middle region has homology to RecA with ATPase motifs including the RadA KNRFG motif, while the C-terminus is homologous to Lon protease.</text>
</comment>
<dbReference type="Gene3D" id="3.40.50.300">
    <property type="entry name" value="P-loop containing nucleotide triphosphate hydrolases"/>
    <property type="match status" value="1"/>
</dbReference>
<dbReference type="GO" id="GO:0000725">
    <property type="term" value="P:recombinational repair"/>
    <property type="evidence" value="ECO:0007669"/>
    <property type="project" value="UniProtKB-UniRule"/>
</dbReference>
<keyword evidence="3 11" id="KW-0227">DNA damage</keyword>
<dbReference type="PRINTS" id="PR01874">
    <property type="entry name" value="DNAREPAIRADA"/>
</dbReference>
<evidence type="ECO:0000256" key="11">
    <source>
        <dbReference type="HAMAP-Rule" id="MF_01498"/>
    </source>
</evidence>
<evidence type="ECO:0000256" key="13">
    <source>
        <dbReference type="RuleBase" id="RU003555"/>
    </source>
</evidence>
<comment type="similarity">
    <text evidence="11 13">Belongs to the RecA family. RadA subfamily.</text>
</comment>
<dbReference type="GO" id="GO:0008270">
    <property type="term" value="F:zinc ion binding"/>
    <property type="evidence" value="ECO:0007669"/>
    <property type="project" value="UniProtKB-KW"/>
</dbReference>
<dbReference type="GO" id="GO:0016787">
    <property type="term" value="F:hydrolase activity"/>
    <property type="evidence" value="ECO:0007669"/>
    <property type="project" value="UniProtKB-KW"/>
</dbReference>
<dbReference type="InterPro" id="IPR020588">
    <property type="entry name" value="RecA_ATP-bd"/>
</dbReference>
<dbReference type="CDD" id="cd01121">
    <property type="entry name" value="RadA_SMS_N"/>
    <property type="match status" value="1"/>
</dbReference>
<dbReference type="Proteomes" id="UP000256310">
    <property type="component" value="Unassembled WGS sequence"/>
</dbReference>
<dbReference type="GO" id="GO:0005524">
    <property type="term" value="F:ATP binding"/>
    <property type="evidence" value="ECO:0007669"/>
    <property type="project" value="UniProtKB-UniRule"/>
</dbReference>
<dbReference type="SUPFAM" id="SSF54211">
    <property type="entry name" value="Ribosomal protein S5 domain 2-like"/>
    <property type="match status" value="1"/>
</dbReference>
<keyword evidence="2 11" id="KW-0547">Nucleotide-binding</keyword>
<dbReference type="Pfam" id="PF13541">
    <property type="entry name" value="ChlI"/>
    <property type="match status" value="1"/>
</dbReference>
<keyword evidence="16" id="KW-1185">Reference proteome</keyword>
<evidence type="ECO:0000256" key="8">
    <source>
        <dbReference type="ARBA" id="ARBA00023016"/>
    </source>
</evidence>
<name>A0A3D9FDN1_9SPHN</name>
<dbReference type="AlphaFoldDB" id="A0A3D9FDN1"/>
<comment type="function">
    <text evidence="13">DNA-dependent ATPase involved in processing of recombination intermediates, plays a role in repairing DNA breaks. Stimulates the branch migration of RecA-mediated strand transfer reactions, allowing the 3' invading strand to extend heteroduplex DNA faster. Binds ssDNA in the presence of ADP but not other nucleotides, has ATPase activity that is stimulated by ssDNA and various branched DNA structures, but inhibited by SSB. Does not have RecA's homology-searching function.</text>
</comment>
<evidence type="ECO:0000313" key="16">
    <source>
        <dbReference type="Proteomes" id="UP000256310"/>
    </source>
</evidence>
<keyword evidence="6 13" id="KW-0862">Zinc</keyword>